<sequence length="147" mass="15549">MMEPSQGCAEPGRRDVHSQRPGRYGAVASAGLLAAALGYIGLVDPHGANSACPACPFKWLTGWDCPACGGLRMVHDLLHGDLVASINDNIFLLVGIPVLGAWALLRRRRGRTSLPLAAMIVVGVAMIVWTVLRNLPGFPLVPAVYGL</sequence>
<feature type="region of interest" description="Disordered" evidence="1">
    <location>
        <begin position="1"/>
        <end position="20"/>
    </location>
</feature>
<reference evidence="3 4" key="1">
    <citation type="submission" date="2016-08" db="EMBL/GenBank/DDBJ databases">
        <title>Complete genome sequence of Mycobacterium shinshuense, a subspecies of M. ulcerans.</title>
        <authorList>
            <person name="Yoshida M."/>
            <person name="Ogura Y."/>
            <person name="Hayashi T."/>
            <person name="Hoshino Y."/>
        </authorList>
    </citation>
    <scope>NUCLEOTIDE SEQUENCE [LARGE SCALE GENOMIC DNA]</scope>
    <source>
        <strain evidence="4">ATCC 33728</strain>
    </source>
</reference>
<evidence type="ECO:0000313" key="3">
    <source>
        <dbReference type="EMBL" id="BAV41847.1"/>
    </source>
</evidence>
<name>A0A1B4Y472_MYCUL</name>
<accession>A0A1B4Y472</accession>
<evidence type="ECO:0000256" key="2">
    <source>
        <dbReference type="SAM" id="Phobius"/>
    </source>
</evidence>
<dbReference type="EMBL" id="AP017624">
    <property type="protein sequence ID" value="BAV41847.1"/>
    <property type="molecule type" value="Genomic_DNA"/>
</dbReference>
<feature type="transmembrane region" description="Helical" evidence="2">
    <location>
        <begin position="112"/>
        <end position="132"/>
    </location>
</feature>
<evidence type="ECO:0000313" key="4">
    <source>
        <dbReference type="Proteomes" id="UP000218067"/>
    </source>
</evidence>
<dbReference type="InterPro" id="IPR021215">
    <property type="entry name" value="DUF2752"/>
</dbReference>
<organism evidence="3 4">
    <name type="scientific">Mycobacterium ulcerans subsp. shinshuense</name>
    <dbReference type="NCBI Taxonomy" id="1124626"/>
    <lineage>
        <taxon>Bacteria</taxon>
        <taxon>Bacillati</taxon>
        <taxon>Actinomycetota</taxon>
        <taxon>Actinomycetes</taxon>
        <taxon>Mycobacteriales</taxon>
        <taxon>Mycobacteriaceae</taxon>
        <taxon>Mycobacterium</taxon>
        <taxon>Mycobacterium ulcerans group</taxon>
    </lineage>
</organism>
<gene>
    <name evidence="3" type="ORF">SHTP_2759</name>
</gene>
<keyword evidence="2" id="KW-0812">Transmembrane</keyword>
<dbReference type="Proteomes" id="UP000218067">
    <property type="component" value="Chromosome"/>
</dbReference>
<protein>
    <recommendedName>
        <fullName evidence="5">DUF2752 domain-containing protein</fullName>
    </recommendedName>
</protein>
<keyword evidence="2" id="KW-1133">Transmembrane helix</keyword>
<keyword evidence="2" id="KW-0472">Membrane</keyword>
<dbReference type="Pfam" id="PF10825">
    <property type="entry name" value="DUF2752"/>
    <property type="match status" value="1"/>
</dbReference>
<feature type="transmembrane region" description="Helical" evidence="2">
    <location>
        <begin position="21"/>
        <end position="40"/>
    </location>
</feature>
<dbReference type="AlphaFoldDB" id="A0A1B4Y472"/>
<evidence type="ECO:0000256" key="1">
    <source>
        <dbReference type="SAM" id="MobiDB-lite"/>
    </source>
</evidence>
<evidence type="ECO:0008006" key="5">
    <source>
        <dbReference type="Google" id="ProtNLM"/>
    </source>
</evidence>
<proteinExistence type="predicted"/>
<feature type="transmembrane region" description="Helical" evidence="2">
    <location>
        <begin position="82"/>
        <end position="105"/>
    </location>
</feature>